<dbReference type="Pfam" id="PF22456">
    <property type="entry name" value="PqqF-like_C_4"/>
    <property type="match status" value="1"/>
</dbReference>
<dbReference type="SUPFAM" id="SSF63411">
    <property type="entry name" value="LuxS/MPP-like metallohydrolase"/>
    <property type="match status" value="4"/>
</dbReference>
<dbReference type="Pfam" id="PF16187">
    <property type="entry name" value="Peptidase_M16_M"/>
    <property type="match status" value="1"/>
</dbReference>
<dbReference type="Proteomes" id="UP000825134">
    <property type="component" value="Chromosome"/>
</dbReference>
<dbReference type="PROSITE" id="PS51257">
    <property type="entry name" value="PROKAR_LIPOPROTEIN"/>
    <property type="match status" value="1"/>
</dbReference>
<proteinExistence type="inferred from homology"/>
<feature type="signal peptide" evidence="13">
    <location>
        <begin position="1"/>
        <end position="18"/>
    </location>
</feature>
<evidence type="ECO:0000256" key="11">
    <source>
        <dbReference type="ARBA" id="ARBA00031184"/>
    </source>
</evidence>
<dbReference type="PANTHER" id="PTHR43690">
    <property type="entry name" value="NARDILYSIN"/>
    <property type="match status" value="1"/>
</dbReference>
<feature type="domain" description="Peptidase M16 middle/third" evidence="16">
    <location>
        <begin position="417"/>
        <end position="679"/>
    </location>
</feature>
<evidence type="ECO:0000256" key="12">
    <source>
        <dbReference type="ARBA" id="ARBA00033450"/>
    </source>
</evidence>
<dbReference type="InterPro" id="IPR032632">
    <property type="entry name" value="Peptidase_M16_M"/>
</dbReference>
<dbReference type="InterPro" id="IPR050626">
    <property type="entry name" value="Peptidase_M16"/>
</dbReference>
<dbReference type="InterPro" id="IPR011249">
    <property type="entry name" value="Metalloenz_LuxS/M16"/>
</dbReference>
<feature type="domain" description="Peptidase M16 N-terminal" evidence="14">
    <location>
        <begin position="57"/>
        <end position="179"/>
    </location>
</feature>
<evidence type="ECO:0000259" key="15">
    <source>
        <dbReference type="Pfam" id="PF05193"/>
    </source>
</evidence>
<sequence>MKRSLPLLFLCFSSFLTSCSKSFQTIPDKNPLTILTPALVDQKIAKIICPNGLPLMIISSPNASESGAALVVKTGNNADPAEFPGLAHFTEHCVFLGNEKYPQVSGFPAFLSTHGGIYNAFTYPDKTCFLFSVNNHDLDEALDQFVHLFIHPCFRQEDLNKEVHAVEQEFAMHPTKDSRRIHRIQQLIAPQGHPLKRFGCGNLSTLSSVTSQDMRTWFVTHYSPENMAAIVYTTAPLDTAVPYIADRFSQIPKSPQYTPQKPFPYTQDSSSLNKLFINKAVEPSPQLAVYWHFYNAPESLQGWAQALISILSGKKENSLIALLQKEQLITQAEAELYHTSRNTQDFEIRYQLTTKGEREYQRVLQLTFAFLDYVRKKQLPSYTLPELQKIHSLEYIYSTQTELFLTLTQMIPHFASEPLETYPYRSIVYSEYSHQDEQAFATFLADPKQARYVLSATLPSSWEDADEFYDPIFDTTFYEKPLDVTLISDPSSLDFAFPQPNKFIPKQVHLLSQKKKLERFAFSPTLSYQQNAVTLYTCEDSFYTIPKIAMELRIRSPQIQRANVHSLVLRDLYSLLANETLIKHYDEALRAGMTFSVTPGATGVDLSLFGYTETSPVLIDSLLSSLRDLNLDESLFLYYKDQLLEQYQKGLVSCPIRAGLNELSSQLLKNCFSLEEKRDALTDISYEEFSNFAHQLLTELAVEALTLGTLSSEDLSKLQTSLTHFAEASVPYDPPHYYPQRKPLLSTSLSFQYPLSGNGMLLLEQNERPYQCKDTVATSMLLSWIHNVYFEHLRTQQQLGYMVGAKYQEFAETPCGLFYIRSNTSSPEELVHRTQLFIQKIASDLESAGLSEEKFEQLRETYIQSILLPSATPSAMARKLFSIAFETEKQDFSRPDQKVAAARSMDYSYFKRYCEEFLSQQFGAEIQLLIYGADSRQDK</sequence>
<evidence type="ECO:0000256" key="10">
    <source>
        <dbReference type="ARBA" id="ARBA00029597"/>
    </source>
</evidence>
<keyword evidence="6" id="KW-0479">Metal-binding</keyword>
<name>A0AAQ0J776_9CHLA</name>
<dbReference type="EMBL" id="CP063185">
    <property type="protein sequence ID" value="QYC74791.1"/>
    <property type="molecule type" value="Genomic_DNA"/>
</dbReference>
<keyword evidence="8" id="KW-0862">Zinc</keyword>
<evidence type="ECO:0000259" key="16">
    <source>
        <dbReference type="Pfam" id="PF16187"/>
    </source>
</evidence>
<comment type="function">
    <text evidence="1">Endopeptidase that degrades small peptides of less than 7 kDa, such as glucagon and insulin.</text>
</comment>
<evidence type="ECO:0000313" key="18">
    <source>
        <dbReference type="EMBL" id="QYC74791.1"/>
    </source>
</evidence>
<dbReference type="Gene3D" id="3.30.830.10">
    <property type="entry name" value="Metalloenzyme, LuxS/M16 peptidase-like"/>
    <property type="match status" value="4"/>
</dbReference>
<accession>A0AAQ0J776</accession>
<keyword evidence="7" id="KW-0378">Hydrolase</keyword>
<evidence type="ECO:0000256" key="7">
    <source>
        <dbReference type="ARBA" id="ARBA00022801"/>
    </source>
</evidence>
<evidence type="ECO:0000259" key="14">
    <source>
        <dbReference type="Pfam" id="PF00675"/>
    </source>
</evidence>
<comment type="similarity">
    <text evidence="2">Belongs to the peptidase M16 family.</text>
</comment>
<dbReference type="InterPro" id="IPR011765">
    <property type="entry name" value="Pept_M16_N"/>
</dbReference>
<evidence type="ECO:0000256" key="3">
    <source>
        <dbReference type="ARBA" id="ARBA00012449"/>
    </source>
</evidence>
<evidence type="ECO:0000259" key="17">
    <source>
        <dbReference type="Pfam" id="PF22456"/>
    </source>
</evidence>
<evidence type="ECO:0000256" key="1">
    <source>
        <dbReference type="ARBA" id="ARBA00002184"/>
    </source>
</evidence>
<dbReference type="AlphaFoldDB" id="A0AAQ0J776"/>
<keyword evidence="5" id="KW-0645">Protease</keyword>
<keyword evidence="13" id="KW-0732">Signal</keyword>
<feature type="domain" description="Coenzyme PQQ synthesis protein F-like C-terminal lobe" evidence="17">
    <location>
        <begin position="781"/>
        <end position="878"/>
    </location>
</feature>
<evidence type="ECO:0000313" key="19">
    <source>
        <dbReference type="Proteomes" id="UP000825134"/>
    </source>
</evidence>
<evidence type="ECO:0000256" key="5">
    <source>
        <dbReference type="ARBA" id="ARBA00022670"/>
    </source>
</evidence>
<dbReference type="RefSeq" id="WP_219664528.1">
    <property type="nucleotide sequence ID" value="NZ_CP063064.1"/>
</dbReference>
<evidence type="ECO:0000256" key="2">
    <source>
        <dbReference type="ARBA" id="ARBA00007261"/>
    </source>
</evidence>
<keyword evidence="9" id="KW-0482">Metalloprotease</keyword>
<feature type="chain" id="PRO_5042911929" description="Protease 3" evidence="13">
    <location>
        <begin position="19"/>
        <end position="939"/>
    </location>
</feature>
<organism evidence="18 19">
    <name type="scientific">Chlamydia suis</name>
    <dbReference type="NCBI Taxonomy" id="83559"/>
    <lineage>
        <taxon>Bacteria</taxon>
        <taxon>Pseudomonadati</taxon>
        <taxon>Chlamydiota</taxon>
        <taxon>Chlamydiia</taxon>
        <taxon>Chlamydiales</taxon>
        <taxon>Chlamydiaceae</taxon>
        <taxon>Chlamydia/Chlamydophila group</taxon>
        <taxon>Chlamydia</taxon>
    </lineage>
</organism>
<dbReference type="InterPro" id="IPR054734">
    <property type="entry name" value="PqqF-like_C_4"/>
</dbReference>
<dbReference type="InterPro" id="IPR007863">
    <property type="entry name" value="Peptidase_M16_C"/>
</dbReference>
<dbReference type="EC" id="3.4.24.55" evidence="3"/>
<reference evidence="18" key="1">
    <citation type="journal article" date="2021" name="Front. Microbiol.">
        <title>Generation of Tetracycline and Rifamycin Resistant Chlamydia Suis Recombinants.</title>
        <authorList>
            <person name="Marti H."/>
            <person name="Bommana S."/>
            <person name="Read T.D."/>
            <person name="Pesch T."/>
            <person name="Prahauser B."/>
            <person name="Dean D."/>
            <person name="Borel N."/>
        </authorList>
    </citation>
    <scope>NUCLEOTIDE SEQUENCE</scope>
    <source>
        <strain evidence="18">208.1</strain>
    </source>
</reference>
<evidence type="ECO:0000256" key="4">
    <source>
        <dbReference type="ARBA" id="ARBA00017565"/>
    </source>
</evidence>
<gene>
    <name evidence="18" type="ORF">INQ84_02230</name>
</gene>
<dbReference type="Pfam" id="PF00675">
    <property type="entry name" value="Peptidase_M16"/>
    <property type="match status" value="1"/>
</dbReference>
<dbReference type="GO" id="GO:0046872">
    <property type="term" value="F:metal ion binding"/>
    <property type="evidence" value="ECO:0007669"/>
    <property type="project" value="UniProtKB-KW"/>
</dbReference>
<dbReference type="GO" id="GO:0004222">
    <property type="term" value="F:metalloendopeptidase activity"/>
    <property type="evidence" value="ECO:0007669"/>
    <property type="project" value="UniProtKB-EC"/>
</dbReference>
<dbReference type="GO" id="GO:0006508">
    <property type="term" value="P:proteolysis"/>
    <property type="evidence" value="ECO:0007669"/>
    <property type="project" value="UniProtKB-KW"/>
</dbReference>
<dbReference type="PANTHER" id="PTHR43690:SF18">
    <property type="entry name" value="INSULIN-DEGRADING ENZYME-RELATED"/>
    <property type="match status" value="1"/>
</dbReference>
<evidence type="ECO:0000256" key="9">
    <source>
        <dbReference type="ARBA" id="ARBA00023049"/>
    </source>
</evidence>
<protein>
    <recommendedName>
        <fullName evidence="4">Protease 3</fullName>
        <ecNumber evidence="3">3.4.24.55</ecNumber>
    </recommendedName>
    <alternativeName>
        <fullName evidence="12">Pitrilysin</fullName>
    </alternativeName>
    <alternativeName>
        <fullName evidence="11">Protease III</fullName>
    </alternativeName>
    <alternativeName>
        <fullName evidence="10">Protease pi</fullName>
    </alternativeName>
</protein>
<evidence type="ECO:0000256" key="6">
    <source>
        <dbReference type="ARBA" id="ARBA00022723"/>
    </source>
</evidence>
<evidence type="ECO:0000256" key="13">
    <source>
        <dbReference type="SAM" id="SignalP"/>
    </source>
</evidence>
<dbReference type="Pfam" id="PF05193">
    <property type="entry name" value="Peptidase_M16_C"/>
    <property type="match status" value="1"/>
</dbReference>
<feature type="domain" description="Peptidase M16 C-terminal" evidence="15">
    <location>
        <begin position="208"/>
        <end position="382"/>
    </location>
</feature>
<evidence type="ECO:0000256" key="8">
    <source>
        <dbReference type="ARBA" id="ARBA00022833"/>
    </source>
</evidence>